<keyword evidence="1" id="KW-0479">Metal-binding</keyword>
<dbReference type="GeneID" id="98175859"/>
<comment type="caution">
    <text evidence="4">The sequence shown here is derived from an EMBL/GenBank/DDBJ whole genome shotgun (WGS) entry which is preliminary data.</text>
</comment>
<sequence>MFNFRGDHRAHQLRLLVLSLFGVPINYLALVKQLVVFAFITTVGGTMGRKLGGITETKILKWNPLASEKPPAAVEIEAPACLICQVPVGSPSPEGTIEGWSLLPCGHRFGSHCIKHYLGIVADERPSCPICRLPAHHQCDHPVLPLVLDARDAKSETDMPAKERTVGIEKLQASLCGYCRTLEAKEKRSRKPSTRWKTPIRWMWRLRLTTCRRSRSRDGRDNDGVWRGPWVDKWPRERDPEWEKWWEKQAPCGA</sequence>
<dbReference type="CDD" id="cd16448">
    <property type="entry name" value="RING-H2"/>
    <property type="match status" value="1"/>
</dbReference>
<gene>
    <name evidence="4" type="ORF">MFIFM68171_05116</name>
</gene>
<keyword evidence="5" id="KW-1185">Reference proteome</keyword>
<feature type="transmembrane region" description="Helical" evidence="2">
    <location>
        <begin position="12"/>
        <end position="30"/>
    </location>
</feature>
<evidence type="ECO:0000259" key="3">
    <source>
        <dbReference type="PROSITE" id="PS50089"/>
    </source>
</evidence>
<evidence type="ECO:0000313" key="5">
    <source>
        <dbReference type="Proteomes" id="UP001628179"/>
    </source>
</evidence>
<evidence type="ECO:0000313" key="4">
    <source>
        <dbReference type="EMBL" id="GAB1314906.1"/>
    </source>
</evidence>
<dbReference type="InterPro" id="IPR001841">
    <property type="entry name" value="Znf_RING"/>
</dbReference>
<accession>A0ABQ0GAZ6</accession>
<feature type="domain" description="RING-type" evidence="3">
    <location>
        <begin position="81"/>
        <end position="132"/>
    </location>
</feature>
<evidence type="ECO:0000256" key="2">
    <source>
        <dbReference type="SAM" id="Phobius"/>
    </source>
</evidence>
<proteinExistence type="predicted"/>
<dbReference type="RefSeq" id="XP_070916637.1">
    <property type="nucleotide sequence ID" value="XM_071060536.1"/>
</dbReference>
<dbReference type="EMBL" id="BAAFSV010000002">
    <property type="protein sequence ID" value="GAB1314906.1"/>
    <property type="molecule type" value="Genomic_DNA"/>
</dbReference>
<organism evidence="4 5">
    <name type="scientific">Madurella fahalii</name>
    <dbReference type="NCBI Taxonomy" id="1157608"/>
    <lineage>
        <taxon>Eukaryota</taxon>
        <taxon>Fungi</taxon>
        <taxon>Dikarya</taxon>
        <taxon>Ascomycota</taxon>
        <taxon>Pezizomycotina</taxon>
        <taxon>Sordariomycetes</taxon>
        <taxon>Sordariomycetidae</taxon>
        <taxon>Sordariales</taxon>
        <taxon>Sordariales incertae sedis</taxon>
        <taxon>Madurella</taxon>
    </lineage>
</organism>
<keyword evidence="1" id="KW-0862">Zinc</keyword>
<name>A0ABQ0GAZ6_9PEZI</name>
<keyword evidence="2" id="KW-0812">Transmembrane</keyword>
<keyword evidence="1" id="KW-0863">Zinc-finger</keyword>
<dbReference type="Proteomes" id="UP001628179">
    <property type="component" value="Unassembled WGS sequence"/>
</dbReference>
<dbReference type="Gene3D" id="3.30.40.10">
    <property type="entry name" value="Zinc/RING finger domain, C3HC4 (zinc finger)"/>
    <property type="match status" value="1"/>
</dbReference>
<protein>
    <recommendedName>
        <fullName evidence="3">RING-type domain-containing protein</fullName>
    </recommendedName>
</protein>
<keyword evidence="2" id="KW-0472">Membrane</keyword>
<dbReference type="PROSITE" id="PS50089">
    <property type="entry name" value="ZF_RING_2"/>
    <property type="match status" value="1"/>
</dbReference>
<evidence type="ECO:0000256" key="1">
    <source>
        <dbReference type="PROSITE-ProRule" id="PRU00175"/>
    </source>
</evidence>
<dbReference type="SUPFAM" id="SSF57850">
    <property type="entry name" value="RING/U-box"/>
    <property type="match status" value="1"/>
</dbReference>
<keyword evidence="2" id="KW-1133">Transmembrane helix</keyword>
<dbReference type="Pfam" id="PF13639">
    <property type="entry name" value="zf-RING_2"/>
    <property type="match status" value="1"/>
</dbReference>
<reference evidence="4 5" key="1">
    <citation type="submission" date="2024-09" db="EMBL/GenBank/DDBJ databases">
        <title>Itraconazole resistance in Madurella fahalii resulting from another homologue of gene encoding cytochrome P450 14-alpha sterol demethylase (CYP51).</title>
        <authorList>
            <person name="Yoshioka I."/>
            <person name="Fahal A.H."/>
            <person name="Kaneko S."/>
            <person name="Yaguchi T."/>
        </authorList>
    </citation>
    <scope>NUCLEOTIDE SEQUENCE [LARGE SCALE GENOMIC DNA]</scope>
    <source>
        <strain evidence="4 5">IFM 68171</strain>
    </source>
</reference>
<dbReference type="InterPro" id="IPR013083">
    <property type="entry name" value="Znf_RING/FYVE/PHD"/>
</dbReference>